<dbReference type="PANTHER" id="PTHR21148">
    <property type="entry name" value="THIOREDOXIN DOMAIN-CONTAINING PROTEIN 9"/>
    <property type="match status" value="1"/>
</dbReference>
<reference evidence="3 4" key="1">
    <citation type="submission" date="2023-08" db="EMBL/GenBank/DDBJ databases">
        <title>Annotated Genome Sequence of Vanrija albida AlHP1.</title>
        <authorList>
            <person name="Herzog R."/>
        </authorList>
    </citation>
    <scope>NUCLEOTIDE SEQUENCE [LARGE SCALE GENOMIC DNA]</scope>
    <source>
        <strain evidence="3 4">AlHP1</strain>
    </source>
</reference>
<protein>
    <recommendedName>
        <fullName evidence="2">Thioredoxin domain-containing protein</fullName>
    </recommendedName>
</protein>
<name>A0ABR3Q5R4_9TREE</name>
<dbReference type="Gene3D" id="3.40.30.10">
    <property type="entry name" value="Glutaredoxin"/>
    <property type="match status" value="1"/>
</dbReference>
<sequence>MSAPPSPTLSDAELLDSVEESFDLGAERERRMAELRATVESARVIKETEYGRVVTYTDEKELVERMAKEKYCVVHFMHPDFPKCKIMDERLAELAPKYKHTLFLRVSVADIPFLVGKFSIQVLPCVYAFVDGRKVDRLVGFEDLGNTDTFTAKTLEFRLKQSGVLVDSLTLASLLPAGARKSGSDDESDEDDARAFRDKASRRKGKVGIRNGLAGRGADDDEW</sequence>
<dbReference type="InterPro" id="IPR036249">
    <property type="entry name" value="Thioredoxin-like_sf"/>
</dbReference>
<dbReference type="EMBL" id="JBBXJM010000003">
    <property type="protein sequence ID" value="KAL1409985.1"/>
    <property type="molecule type" value="Genomic_DNA"/>
</dbReference>
<dbReference type="SUPFAM" id="SSF52833">
    <property type="entry name" value="Thioredoxin-like"/>
    <property type="match status" value="1"/>
</dbReference>
<evidence type="ECO:0000313" key="4">
    <source>
        <dbReference type="Proteomes" id="UP001565368"/>
    </source>
</evidence>
<gene>
    <name evidence="3" type="ORF">Q8F55_003985</name>
</gene>
<evidence type="ECO:0000256" key="1">
    <source>
        <dbReference type="SAM" id="MobiDB-lite"/>
    </source>
</evidence>
<evidence type="ECO:0000259" key="2">
    <source>
        <dbReference type="Pfam" id="PF00085"/>
    </source>
</evidence>
<dbReference type="CDD" id="cd02989">
    <property type="entry name" value="Phd_like_TxnDC9"/>
    <property type="match status" value="1"/>
</dbReference>
<dbReference type="GeneID" id="95985028"/>
<dbReference type="RefSeq" id="XP_069209929.1">
    <property type="nucleotide sequence ID" value="XM_069352511.1"/>
</dbReference>
<feature type="region of interest" description="Disordered" evidence="1">
    <location>
        <begin position="178"/>
        <end position="223"/>
    </location>
</feature>
<feature type="domain" description="Thioredoxin" evidence="2">
    <location>
        <begin position="56"/>
        <end position="143"/>
    </location>
</feature>
<proteinExistence type="predicted"/>
<evidence type="ECO:0000313" key="3">
    <source>
        <dbReference type="EMBL" id="KAL1409985.1"/>
    </source>
</evidence>
<organism evidence="3 4">
    <name type="scientific">Vanrija albida</name>
    <dbReference type="NCBI Taxonomy" id="181172"/>
    <lineage>
        <taxon>Eukaryota</taxon>
        <taxon>Fungi</taxon>
        <taxon>Dikarya</taxon>
        <taxon>Basidiomycota</taxon>
        <taxon>Agaricomycotina</taxon>
        <taxon>Tremellomycetes</taxon>
        <taxon>Trichosporonales</taxon>
        <taxon>Trichosporonaceae</taxon>
        <taxon>Vanrija</taxon>
    </lineage>
</organism>
<accession>A0ABR3Q5R4</accession>
<comment type="caution">
    <text evidence="3">The sequence shown here is derived from an EMBL/GenBank/DDBJ whole genome shotgun (WGS) entry which is preliminary data.</text>
</comment>
<dbReference type="Proteomes" id="UP001565368">
    <property type="component" value="Unassembled WGS sequence"/>
</dbReference>
<keyword evidence="4" id="KW-1185">Reference proteome</keyword>
<dbReference type="InterPro" id="IPR013766">
    <property type="entry name" value="Thioredoxin_domain"/>
</dbReference>
<dbReference type="Pfam" id="PF00085">
    <property type="entry name" value="Thioredoxin"/>
    <property type="match status" value="1"/>
</dbReference>